<organism evidence="1 2">
    <name type="scientific">Legionella busanensis</name>
    <dbReference type="NCBI Taxonomy" id="190655"/>
    <lineage>
        <taxon>Bacteria</taxon>
        <taxon>Pseudomonadati</taxon>
        <taxon>Pseudomonadota</taxon>
        <taxon>Gammaproteobacteria</taxon>
        <taxon>Legionellales</taxon>
        <taxon>Legionellaceae</taxon>
        <taxon>Legionella</taxon>
    </lineage>
</organism>
<evidence type="ECO:0000313" key="1">
    <source>
        <dbReference type="EMBL" id="STX52633.1"/>
    </source>
</evidence>
<accession>A0A378JQV3</accession>
<dbReference type="EMBL" id="UGOD01000001">
    <property type="protein sequence ID" value="STX52633.1"/>
    <property type="molecule type" value="Genomic_DNA"/>
</dbReference>
<reference evidence="1 2" key="1">
    <citation type="submission" date="2018-06" db="EMBL/GenBank/DDBJ databases">
        <authorList>
            <consortium name="Pathogen Informatics"/>
            <person name="Doyle S."/>
        </authorList>
    </citation>
    <scope>NUCLEOTIDE SEQUENCE [LARGE SCALE GENOMIC DNA]</scope>
    <source>
        <strain evidence="1 2">NCTC13316</strain>
    </source>
</reference>
<dbReference type="OrthoDB" id="5650359at2"/>
<dbReference type="RefSeq" id="WP_131740639.1">
    <property type="nucleotide sequence ID" value="NZ_CAAAHP010000003.1"/>
</dbReference>
<evidence type="ECO:0000313" key="2">
    <source>
        <dbReference type="Proteomes" id="UP000254794"/>
    </source>
</evidence>
<protein>
    <submittedName>
        <fullName evidence="1">Uncharacterized protein</fullName>
    </submittedName>
</protein>
<keyword evidence="2" id="KW-1185">Reference proteome</keyword>
<gene>
    <name evidence="1" type="ORF">NCTC13316_02754</name>
</gene>
<dbReference type="Proteomes" id="UP000254794">
    <property type="component" value="Unassembled WGS sequence"/>
</dbReference>
<proteinExistence type="predicted"/>
<dbReference type="AlphaFoldDB" id="A0A378JQV3"/>
<sequence>MLLTRKQFVELCNRAIFYTREKITIRNQKSGYQNYHRELKENRYFSINVRPPLINSSEHSYIYRHDFIEYTGLGNCHELAHFLLVEIGKRIEAYNATARLRVVSSKKFDHVYIEVLIQLANEIEVSRWEVDAWDPRIIDISIRPDGSIKNSEYLDYGYAVFTLNSIYSHEINYQKRYTFFQNPPKPIPGPPDLNATPEREILDKHPDLYRDYTLEESIKEGKIDPDGSIHYLQKASTWQL</sequence>
<name>A0A378JQV3_9GAMM</name>